<protein>
    <recommendedName>
        <fullName evidence="3">Lipoprotein</fullName>
    </recommendedName>
</protein>
<dbReference type="PROSITE" id="PS51257">
    <property type="entry name" value="PROKAR_LIPOPROTEIN"/>
    <property type="match status" value="1"/>
</dbReference>
<keyword evidence="2" id="KW-1185">Reference proteome</keyword>
<evidence type="ECO:0008006" key="3">
    <source>
        <dbReference type="Google" id="ProtNLM"/>
    </source>
</evidence>
<reference evidence="1 2" key="1">
    <citation type="submission" date="2018-05" db="EMBL/GenBank/DDBJ databases">
        <title>Genomic Encyclopedia of Type Strains, Phase IV (KMG-IV): sequencing the most valuable type-strain genomes for metagenomic binning, comparative biology and taxonomic classification.</title>
        <authorList>
            <person name="Goeker M."/>
        </authorList>
    </citation>
    <scope>NUCLEOTIDE SEQUENCE [LARGE SCALE GENOMIC DNA]</scope>
    <source>
        <strain evidence="1 2">DSM 25134</strain>
    </source>
</reference>
<evidence type="ECO:0000313" key="2">
    <source>
        <dbReference type="Proteomes" id="UP000248395"/>
    </source>
</evidence>
<dbReference type="RefSeq" id="WP_146215990.1">
    <property type="nucleotide sequence ID" value="NZ_LNQU01000145.1"/>
</dbReference>
<organism evidence="1 2">
    <name type="scientific">Aquitalea magnusonii</name>
    <dbReference type="NCBI Taxonomy" id="332411"/>
    <lineage>
        <taxon>Bacteria</taxon>
        <taxon>Pseudomonadati</taxon>
        <taxon>Pseudomonadota</taxon>
        <taxon>Betaproteobacteria</taxon>
        <taxon>Neisseriales</taxon>
        <taxon>Chromobacteriaceae</taxon>
        <taxon>Aquitalea</taxon>
    </lineage>
</organism>
<name>A0A318J6T5_9NEIS</name>
<dbReference type="AlphaFoldDB" id="A0A318J6T5"/>
<comment type="caution">
    <text evidence="1">The sequence shown here is derived from an EMBL/GenBank/DDBJ whole genome shotgun (WGS) entry which is preliminary data.</text>
</comment>
<sequence>MKNPRILSGIAIIATLTACTTATLDVPRADNYPVSSQQKARAAHHWDVLAADVATRIAEKTQNRISSDQAIYVVPATDSAFDKGFRNLLITRLVEKGIPVAVRPGSLRLNIETQVIKHNSNAGNAIQYPMTTLAAGIAVARDLTFSHAAATYSLIGLGAAAALDSTNLALNGKASGGPTRTEVLVTTSLESANQYLARTSDLYYIEREDSALYAIDAMKTWEVVGK</sequence>
<dbReference type="OrthoDB" id="5422230at2"/>
<accession>A0A318J6T5</accession>
<dbReference type="Proteomes" id="UP000248395">
    <property type="component" value="Unassembled WGS sequence"/>
</dbReference>
<evidence type="ECO:0000313" key="1">
    <source>
        <dbReference type="EMBL" id="PXX43475.1"/>
    </source>
</evidence>
<dbReference type="EMBL" id="QJKC01000015">
    <property type="protein sequence ID" value="PXX43475.1"/>
    <property type="molecule type" value="Genomic_DNA"/>
</dbReference>
<gene>
    <name evidence="1" type="ORF">DFR38_115103</name>
</gene>
<proteinExistence type="predicted"/>